<proteinExistence type="predicted"/>
<feature type="non-terminal residue" evidence="2">
    <location>
        <position position="222"/>
    </location>
</feature>
<name>X0VTZ5_9ZZZZ</name>
<dbReference type="InterPro" id="IPR003137">
    <property type="entry name" value="PA_domain"/>
</dbReference>
<dbReference type="InterPro" id="IPR046450">
    <property type="entry name" value="PA_dom_sf"/>
</dbReference>
<dbReference type="PANTHER" id="PTHR10404:SF46">
    <property type="entry name" value="VACUOLAR PROTEIN SORTING-ASSOCIATED PROTEIN 70"/>
    <property type="match status" value="1"/>
</dbReference>
<dbReference type="Gene3D" id="3.50.30.30">
    <property type="match status" value="1"/>
</dbReference>
<dbReference type="InterPro" id="IPR039373">
    <property type="entry name" value="Peptidase_M28B"/>
</dbReference>
<evidence type="ECO:0000313" key="2">
    <source>
        <dbReference type="EMBL" id="GAG21735.1"/>
    </source>
</evidence>
<reference evidence="2" key="1">
    <citation type="journal article" date="2014" name="Front. Microbiol.">
        <title>High frequency of phylogenetically diverse reductive dehalogenase-homologous genes in deep subseafloor sedimentary metagenomes.</title>
        <authorList>
            <person name="Kawai M."/>
            <person name="Futagami T."/>
            <person name="Toyoda A."/>
            <person name="Takaki Y."/>
            <person name="Nishi S."/>
            <person name="Hori S."/>
            <person name="Arai W."/>
            <person name="Tsubouchi T."/>
            <person name="Morono Y."/>
            <person name="Uchiyama I."/>
            <person name="Ito T."/>
            <person name="Fujiyama A."/>
            <person name="Inagaki F."/>
            <person name="Takami H."/>
        </authorList>
    </citation>
    <scope>NUCLEOTIDE SEQUENCE</scope>
    <source>
        <strain evidence="2">Expedition CK06-06</strain>
    </source>
</reference>
<organism evidence="2">
    <name type="scientific">marine sediment metagenome</name>
    <dbReference type="NCBI Taxonomy" id="412755"/>
    <lineage>
        <taxon>unclassified sequences</taxon>
        <taxon>metagenomes</taxon>
        <taxon>ecological metagenomes</taxon>
    </lineage>
</organism>
<dbReference type="PANTHER" id="PTHR10404">
    <property type="entry name" value="N-ACETYLATED-ALPHA-LINKED ACIDIC DIPEPTIDASE"/>
    <property type="match status" value="1"/>
</dbReference>
<dbReference type="AlphaFoldDB" id="X0VTZ5"/>
<dbReference type="Gene3D" id="3.40.630.10">
    <property type="entry name" value="Zn peptidases"/>
    <property type="match status" value="1"/>
</dbReference>
<dbReference type="SUPFAM" id="SSF53187">
    <property type="entry name" value="Zn-dependent exopeptidases"/>
    <property type="match status" value="1"/>
</dbReference>
<gene>
    <name evidence="2" type="ORF">S01H1_55001</name>
</gene>
<dbReference type="Pfam" id="PF02225">
    <property type="entry name" value="PA"/>
    <property type="match status" value="1"/>
</dbReference>
<accession>X0VTZ5</accession>
<feature type="domain" description="PA" evidence="1">
    <location>
        <begin position="89"/>
        <end position="171"/>
    </location>
</feature>
<dbReference type="SUPFAM" id="SSF52025">
    <property type="entry name" value="PA domain"/>
    <property type="match status" value="1"/>
</dbReference>
<sequence>MASLVDGDQAYRHLLVLAEDIGSRPAGTSAERQAAQYISQQLTTYGYQTQVQEFTFEYYVEETPTLEMVPPTSLSLNPRALRLSAGGEVTAELVPAGLGRPQDFPLEGLKGRIALIERGDLSFSDKVTNAAAAGAAAVVIYNNVEGPLRGDLQEESTIPALSLSQAEGLQLQALLAEGPLTVHLFARSTQETRTSQNVIGRSPQDDCQFIVGAHYDSVAAGP</sequence>
<protein>
    <recommendedName>
        <fullName evidence="1">PA domain-containing protein</fullName>
    </recommendedName>
</protein>
<evidence type="ECO:0000259" key="1">
    <source>
        <dbReference type="Pfam" id="PF02225"/>
    </source>
</evidence>
<comment type="caution">
    <text evidence="2">The sequence shown here is derived from an EMBL/GenBank/DDBJ whole genome shotgun (WGS) entry which is preliminary data.</text>
</comment>
<dbReference type="EMBL" id="BARS01035719">
    <property type="protein sequence ID" value="GAG21735.1"/>
    <property type="molecule type" value="Genomic_DNA"/>
</dbReference>